<sequence>MKLLSSIIGLIKWLVGAALFLVVFLLCLIFVPGIFDEIIIAIIAVAAAIANPPSIEGD</sequence>
<accession>R6TI90</accession>
<keyword evidence="1" id="KW-1133">Transmembrane helix</keyword>
<evidence type="ECO:0000256" key="1">
    <source>
        <dbReference type="SAM" id="Phobius"/>
    </source>
</evidence>
<keyword evidence="1" id="KW-0812">Transmembrane</keyword>
<proteinExistence type="predicted"/>
<comment type="caution">
    <text evidence="2">The sequence shown here is derived from an EMBL/GenBank/DDBJ whole genome shotgun (WGS) entry which is preliminary data.</text>
</comment>
<evidence type="ECO:0000313" key="2">
    <source>
        <dbReference type="EMBL" id="CDC71960.1"/>
    </source>
</evidence>
<name>R6TI90_9BACT</name>
<feature type="transmembrane region" description="Helical" evidence="1">
    <location>
        <begin position="6"/>
        <end position="31"/>
    </location>
</feature>
<gene>
    <name evidence="2" type="ORF">BN580_00956</name>
</gene>
<keyword evidence="1" id="KW-0472">Membrane</keyword>
<reference evidence="2" key="1">
    <citation type="submission" date="2012-11" db="EMBL/GenBank/DDBJ databases">
        <title>Dependencies among metagenomic species, viruses, plasmids and units of genetic variation.</title>
        <authorList>
            <person name="Nielsen H.B."/>
            <person name="Almeida M."/>
            <person name="Juncker A.S."/>
            <person name="Rasmussen S."/>
            <person name="Li J."/>
            <person name="Sunagawa S."/>
            <person name="Plichta D."/>
            <person name="Gautier L."/>
            <person name="Le Chatelier E."/>
            <person name="Peletier E."/>
            <person name="Bonde I."/>
            <person name="Nielsen T."/>
            <person name="Manichanh C."/>
            <person name="Arumugam M."/>
            <person name="Batto J."/>
            <person name="Santos M.B.Q.D."/>
            <person name="Blom N."/>
            <person name="Borruel N."/>
            <person name="Burgdorf K.S."/>
            <person name="Boumezbeur F."/>
            <person name="Casellas F."/>
            <person name="Dore J."/>
            <person name="Guarner F."/>
            <person name="Hansen T."/>
            <person name="Hildebrand F."/>
            <person name="Kaas R.S."/>
            <person name="Kennedy S."/>
            <person name="Kristiansen K."/>
            <person name="Kultima J.R."/>
            <person name="Leonard P."/>
            <person name="Levenez F."/>
            <person name="Lund O."/>
            <person name="Moumen B."/>
            <person name="Le Paslier D."/>
            <person name="Pons N."/>
            <person name="Pedersen O."/>
            <person name="Prifti E."/>
            <person name="Qin J."/>
            <person name="Raes J."/>
            <person name="Tap J."/>
            <person name="Tims S."/>
            <person name="Ussery D.W."/>
            <person name="Yamada T."/>
            <person name="MetaHit consortium"/>
            <person name="Renault P."/>
            <person name="Sicheritz-Ponten T."/>
            <person name="Bork P."/>
            <person name="Wang J."/>
            <person name="Brunak S."/>
            <person name="Ehrlich S.D."/>
        </authorList>
    </citation>
    <scope>NUCLEOTIDE SEQUENCE [LARGE SCALE GENOMIC DNA]</scope>
</reference>
<dbReference type="Proteomes" id="UP000017938">
    <property type="component" value="Unassembled WGS sequence"/>
</dbReference>
<dbReference type="EMBL" id="CBFW010000088">
    <property type="protein sequence ID" value="CDC71960.1"/>
    <property type="molecule type" value="Genomic_DNA"/>
</dbReference>
<dbReference type="AlphaFoldDB" id="R6TI90"/>
<protein>
    <submittedName>
        <fullName evidence="2">Uncharacterized protein</fullName>
    </submittedName>
</protein>
<organism evidence="2 3">
    <name type="scientific">Candidatus Colimorpha enterica</name>
    <dbReference type="NCBI Taxonomy" id="3083063"/>
    <lineage>
        <taxon>Bacteria</taxon>
        <taxon>Pseudomonadati</taxon>
        <taxon>Bacteroidota</taxon>
        <taxon>Bacteroidia</taxon>
        <taxon>Bacteroidales</taxon>
        <taxon>Candidatus Colimorpha</taxon>
    </lineage>
</organism>
<dbReference type="STRING" id="1263015.BN580_00956"/>
<evidence type="ECO:0000313" key="3">
    <source>
        <dbReference type="Proteomes" id="UP000017938"/>
    </source>
</evidence>